<name>A0A2S0KG71_9ACTN</name>
<dbReference type="EMBL" id="CP027433">
    <property type="protein sequence ID" value="AVM00664.1"/>
    <property type="molecule type" value="Genomic_DNA"/>
</dbReference>
<dbReference type="InterPro" id="IPR008271">
    <property type="entry name" value="Ser/Thr_kinase_AS"/>
</dbReference>
<accession>A0A2S0KG71</accession>
<dbReference type="Gene3D" id="3.30.200.20">
    <property type="entry name" value="Phosphorylase Kinase, domain 1"/>
    <property type="match status" value="1"/>
</dbReference>
<feature type="region of interest" description="Disordered" evidence="7">
    <location>
        <begin position="266"/>
        <end position="316"/>
    </location>
</feature>
<keyword evidence="3" id="KW-0808">Transferase</keyword>
<evidence type="ECO:0000256" key="1">
    <source>
        <dbReference type="ARBA" id="ARBA00012513"/>
    </source>
</evidence>
<evidence type="ECO:0000256" key="3">
    <source>
        <dbReference type="ARBA" id="ARBA00022679"/>
    </source>
</evidence>
<feature type="domain" description="Protein kinase" evidence="8">
    <location>
        <begin position="12"/>
        <end position="265"/>
    </location>
</feature>
<dbReference type="SUPFAM" id="SSF56112">
    <property type="entry name" value="Protein kinase-like (PK-like)"/>
    <property type="match status" value="1"/>
</dbReference>
<dbReference type="Pfam" id="PF00069">
    <property type="entry name" value="Pkinase"/>
    <property type="match status" value="1"/>
</dbReference>
<dbReference type="RefSeq" id="WP_105942380.1">
    <property type="nucleotide sequence ID" value="NZ_CP027433.1"/>
</dbReference>
<dbReference type="GO" id="GO:0004674">
    <property type="term" value="F:protein serine/threonine kinase activity"/>
    <property type="evidence" value="ECO:0007669"/>
    <property type="project" value="UniProtKB-KW"/>
</dbReference>
<evidence type="ECO:0000256" key="7">
    <source>
        <dbReference type="SAM" id="MobiDB-lite"/>
    </source>
</evidence>
<protein>
    <recommendedName>
        <fullName evidence="1">non-specific serine/threonine protein kinase</fullName>
        <ecNumber evidence="1">2.7.11.1</ecNumber>
    </recommendedName>
</protein>
<organism evidence="9 10">
    <name type="scientific">Gordonia iterans</name>
    <dbReference type="NCBI Taxonomy" id="1004901"/>
    <lineage>
        <taxon>Bacteria</taxon>
        <taxon>Bacillati</taxon>
        <taxon>Actinomycetota</taxon>
        <taxon>Actinomycetes</taxon>
        <taxon>Mycobacteriales</taxon>
        <taxon>Gordoniaceae</taxon>
        <taxon>Gordonia</taxon>
    </lineage>
</organism>
<dbReference type="InterPro" id="IPR000719">
    <property type="entry name" value="Prot_kinase_dom"/>
</dbReference>
<dbReference type="AlphaFoldDB" id="A0A2S0KG71"/>
<dbReference type="SMART" id="SM00220">
    <property type="entry name" value="S_TKc"/>
    <property type="match status" value="1"/>
</dbReference>
<evidence type="ECO:0000256" key="6">
    <source>
        <dbReference type="ARBA" id="ARBA00022840"/>
    </source>
</evidence>
<dbReference type="PROSITE" id="PS50011">
    <property type="entry name" value="PROTEIN_KINASE_DOM"/>
    <property type="match status" value="1"/>
</dbReference>
<keyword evidence="4" id="KW-0547">Nucleotide-binding</keyword>
<dbReference type="CDD" id="cd14014">
    <property type="entry name" value="STKc_PknB_like"/>
    <property type="match status" value="1"/>
</dbReference>
<keyword evidence="10" id="KW-1185">Reference proteome</keyword>
<dbReference type="KEGG" id="git:C6V83_10660"/>
<dbReference type="PROSITE" id="PS00108">
    <property type="entry name" value="PROTEIN_KINASE_ST"/>
    <property type="match status" value="1"/>
</dbReference>
<evidence type="ECO:0000313" key="10">
    <source>
        <dbReference type="Proteomes" id="UP000239814"/>
    </source>
</evidence>
<dbReference type="PANTHER" id="PTHR43289:SF6">
    <property type="entry name" value="SERINE_THREONINE-PROTEIN KINASE NEKL-3"/>
    <property type="match status" value="1"/>
</dbReference>
<sequence length="316" mass="34035">MLTPGRTFAEHYRVVRRLGAGGMGQVYLVENLPLQRLEALKTLDPEKCDQLAARFIREAQAAAKLQHPSIVSIYHVRPDATPPWFTMQYAGGDDLDRTPTRSDREALDVVERLAGALDYAHRRGVVHRDVKPANVIVARDEAGAIESCCLLDFGIAKLAEVTPLTAAGGVVGTLQFLAPEAWNGEAGPAADQYALACTAYALLGGRSPFSGQVRDLMVAHMMLPPPKLSDVRPEAASASRVLERALAKSPHDRYASCGEFAAALAAARREPSTPASPPDEDERLPGTVVRFPTPPPAARRTAARSSGYLGPRLTRD</sequence>
<dbReference type="GO" id="GO:0005524">
    <property type="term" value="F:ATP binding"/>
    <property type="evidence" value="ECO:0007669"/>
    <property type="project" value="UniProtKB-KW"/>
</dbReference>
<keyword evidence="5" id="KW-0418">Kinase</keyword>
<evidence type="ECO:0000313" key="9">
    <source>
        <dbReference type="EMBL" id="AVM00664.1"/>
    </source>
</evidence>
<dbReference type="EC" id="2.7.11.1" evidence="1"/>
<evidence type="ECO:0000259" key="8">
    <source>
        <dbReference type="PROSITE" id="PS50011"/>
    </source>
</evidence>
<keyword evidence="2" id="KW-0723">Serine/threonine-protein kinase</keyword>
<gene>
    <name evidence="9" type="ORF">C6V83_10660</name>
</gene>
<dbReference type="Gene3D" id="1.10.510.10">
    <property type="entry name" value="Transferase(Phosphotransferase) domain 1"/>
    <property type="match status" value="1"/>
</dbReference>
<evidence type="ECO:0000256" key="2">
    <source>
        <dbReference type="ARBA" id="ARBA00022527"/>
    </source>
</evidence>
<evidence type="ECO:0000256" key="5">
    <source>
        <dbReference type="ARBA" id="ARBA00022777"/>
    </source>
</evidence>
<dbReference type="Proteomes" id="UP000239814">
    <property type="component" value="Chromosome"/>
</dbReference>
<reference evidence="9 10" key="1">
    <citation type="submission" date="2018-03" db="EMBL/GenBank/DDBJ databases">
        <title>Characteristics and genome of n-alkane degrading marine bacteria Gordonia iterans isolated from crude oil contaminated in Tae-an, South Korea.</title>
        <authorList>
            <person name="Lee S.-S."/>
            <person name="Kim H."/>
        </authorList>
    </citation>
    <scope>NUCLEOTIDE SEQUENCE [LARGE SCALE GENOMIC DNA]</scope>
    <source>
        <strain evidence="9 10">Co17</strain>
    </source>
</reference>
<dbReference type="InterPro" id="IPR011009">
    <property type="entry name" value="Kinase-like_dom_sf"/>
</dbReference>
<dbReference type="PANTHER" id="PTHR43289">
    <property type="entry name" value="MITOGEN-ACTIVATED PROTEIN KINASE KINASE KINASE 20-RELATED"/>
    <property type="match status" value="1"/>
</dbReference>
<dbReference type="OrthoDB" id="5622056at2"/>
<evidence type="ECO:0000256" key="4">
    <source>
        <dbReference type="ARBA" id="ARBA00022741"/>
    </source>
</evidence>
<keyword evidence="6" id="KW-0067">ATP-binding</keyword>
<proteinExistence type="predicted"/>